<feature type="region of interest" description="Disordered" evidence="1">
    <location>
        <begin position="1"/>
        <end position="27"/>
    </location>
</feature>
<accession>A0A7U2EXX0</accession>
<keyword evidence="3" id="KW-1185">Reference proteome</keyword>
<dbReference type="RefSeq" id="XP_001805754.1">
    <property type="nucleotide sequence ID" value="XM_001805702.1"/>
</dbReference>
<gene>
    <name evidence="2" type="ORF">JI435_156090</name>
</gene>
<name>A0A7U2EXX0_PHANO</name>
<dbReference type="VEuPathDB" id="FungiDB:JI435_156090"/>
<protein>
    <submittedName>
        <fullName evidence="2">Uncharacterized protein</fullName>
    </submittedName>
</protein>
<evidence type="ECO:0000313" key="2">
    <source>
        <dbReference type="EMBL" id="QRC93888.1"/>
    </source>
</evidence>
<dbReference type="KEGG" id="pno:SNOG_15609"/>
<sequence>MSQIQPVDWDAIEDATDTPSPQDHTDTQFPQVRYSLIGPSNKDDATWPALDRKAEELTFHFSDFNDLFVEFISNIKRKIEEIERSLEDIPKLLDNEGKWWGTTNIFSPDLTCNSIRRLQELSVPEFFDYVECVGKYMHIYRKLYDEYQTEDQLS</sequence>
<evidence type="ECO:0000256" key="1">
    <source>
        <dbReference type="SAM" id="MobiDB-lite"/>
    </source>
</evidence>
<organism evidence="2 3">
    <name type="scientific">Phaeosphaeria nodorum (strain SN15 / ATCC MYA-4574 / FGSC 10173)</name>
    <name type="common">Glume blotch fungus</name>
    <name type="synonym">Parastagonospora nodorum</name>
    <dbReference type="NCBI Taxonomy" id="321614"/>
    <lineage>
        <taxon>Eukaryota</taxon>
        <taxon>Fungi</taxon>
        <taxon>Dikarya</taxon>
        <taxon>Ascomycota</taxon>
        <taxon>Pezizomycotina</taxon>
        <taxon>Dothideomycetes</taxon>
        <taxon>Pleosporomycetidae</taxon>
        <taxon>Pleosporales</taxon>
        <taxon>Pleosporineae</taxon>
        <taxon>Phaeosphaeriaceae</taxon>
        <taxon>Parastagonospora</taxon>
    </lineage>
</organism>
<dbReference type="AlphaFoldDB" id="A0A7U2EXX0"/>
<proteinExistence type="predicted"/>
<feature type="compositionally biased region" description="Polar residues" evidence="1">
    <location>
        <begin position="17"/>
        <end position="27"/>
    </location>
</feature>
<reference evidence="3" key="1">
    <citation type="journal article" date="2021" name="BMC Genomics">
        <title>Chromosome-level genome assembly and manually-curated proteome of model necrotroph Parastagonospora nodorum Sn15 reveals a genome-wide trove of candidate effector homologs, and redundancy of virulence-related functions within an accessory chromosome.</title>
        <authorList>
            <person name="Bertazzoni S."/>
            <person name="Jones D.A.B."/>
            <person name="Phan H.T."/>
            <person name="Tan K.-C."/>
            <person name="Hane J.K."/>
        </authorList>
    </citation>
    <scope>NUCLEOTIDE SEQUENCE [LARGE SCALE GENOMIC DNA]</scope>
    <source>
        <strain evidence="3">SN15 / ATCC MYA-4574 / FGSC 10173)</strain>
    </source>
</reference>
<evidence type="ECO:0000313" key="3">
    <source>
        <dbReference type="Proteomes" id="UP000663193"/>
    </source>
</evidence>
<dbReference type="EMBL" id="CP069026">
    <property type="protein sequence ID" value="QRC93888.1"/>
    <property type="molecule type" value="Genomic_DNA"/>
</dbReference>
<dbReference type="Proteomes" id="UP000663193">
    <property type="component" value="Chromosome 4"/>
</dbReference>